<gene>
    <name evidence="14" type="ORF">Sradi_1995400</name>
</gene>
<dbReference type="InterPro" id="IPR037013">
    <property type="entry name" value="GSH-S_sub-bd_sf"/>
</dbReference>
<keyword evidence="6" id="KW-0317">Glutathione biosynthesis</keyword>
<dbReference type="PANTHER" id="PTHR11130">
    <property type="entry name" value="GLUTATHIONE SYNTHETASE"/>
    <property type="match status" value="1"/>
</dbReference>
<keyword evidence="5" id="KW-0436">Ligase</keyword>
<feature type="domain" description="Glutathione synthase substrate-binding" evidence="13">
    <location>
        <begin position="275"/>
        <end position="320"/>
    </location>
</feature>
<sequence length="738" mass="82441">MLIQFRVLGVKEKICILKGCQERRRDRPEFQHHRKPSTVSMAGNAPSSVAALKCSAGVKEELETQKSIFDPHGVDPNLVRKMEYDALVWSSLHGLVVGDRASQMSGRLPGVGLVHAPISLLPMSFPESHWKQACEVAPIFNELVDRVSLDAKFLQEALSRTKKVDVFTSRLLDIHAKMIDMDKKEEIRLGLHRSDYMLDEQTNLLLQIELNTISSSFPGLSCLVSELHRSLLHQFKQHLGLDPERVPENNAVGQFAEALSVVMVVVQTEERNMDGEAVAVVYFRAGYAPTDYPSESEWSARLLIEQSCAIKCPSIAYHLAGTKKIQQELAKPNQLERFLENKDDIAKVRKCFAGLWSLDDSSTVKDAIQRPGLYVMKPQREGGGNNIYGDDVRLALQRLEKEGVEEDAAYILMQRIFPTISPAILIREGVSHKDHVISELGVYAVYLRNKTNVIMNGQSGYLMRTKVSSSNEGGVAAGFAVLDSIYLIYREPKDCGGRRSELIWCKAKMKRVFGAKKDKEPPPSIEDASSRITKRGDNVEEKIKKLDAELARYKEQIKKTRPGPAQEAVKARAMRVLKQKRMYEGQRDMLYNQTFNLDQVAFAAEGIKDAQQTMSALKSANNELKGMMKTVKIQDIDNLQDEMLDLMDVSNEIQESLGRSYNVPDDIDEDELLGELDALEADMGFETEGDGVPAYLQPDKEPDVEAELNLPSAPAGRANVQAEDELGLPAVPRASLRG</sequence>
<evidence type="ECO:0000256" key="1">
    <source>
        <dbReference type="ARBA" id="ARBA00001946"/>
    </source>
</evidence>
<dbReference type="Gene3D" id="6.10.250.1710">
    <property type="match status" value="1"/>
</dbReference>
<evidence type="ECO:0000256" key="4">
    <source>
        <dbReference type="ARBA" id="ARBA00012214"/>
    </source>
</evidence>
<dbReference type="InterPro" id="IPR014049">
    <property type="entry name" value="Glutathione_synthase_N_euk"/>
</dbReference>
<proteinExistence type="inferred from homology"/>
<evidence type="ECO:0000256" key="5">
    <source>
        <dbReference type="ARBA" id="ARBA00022598"/>
    </source>
</evidence>
<keyword evidence="10" id="KW-0460">Magnesium</keyword>
<comment type="caution">
    <text evidence="14">The sequence shown here is derived from an EMBL/GenBank/DDBJ whole genome shotgun (WGS) entry which is preliminary data.</text>
</comment>
<dbReference type="InterPro" id="IPR016185">
    <property type="entry name" value="PreATP-grasp_dom_sf"/>
</dbReference>
<evidence type="ECO:0000256" key="2">
    <source>
        <dbReference type="ARBA" id="ARBA00004965"/>
    </source>
</evidence>
<dbReference type="GO" id="GO:0004363">
    <property type="term" value="F:glutathione synthase activity"/>
    <property type="evidence" value="ECO:0007669"/>
    <property type="project" value="UniProtKB-EC"/>
</dbReference>
<dbReference type="SUPFAM" id="SSF52440">
    <property type="entry name" value="PreATP-grasp domain"/>
    <property type="match status" value="1"/>
</dbReference>
<keyword evidence="11" id="KW-0175">Coiled coil</keyword>
<dbReference type="SUPFAM" id="SSF56059">
    <property type="entry name" value="Glutathione synthetase ATP-binding domain-like"/>
    <property type="match status" value="1"/>
</dbReference>
<evidence type="ECO:0000313" key="14">
    <source>
        <dbReference type="EMBL" id="KAL0403546.1"/>
    </source>
</evidence>
<name>A0AAW2TJ20_SESRA</name>
<dbReference type="InterPro" id="IPR014709">
    <property type="entry name" value="Glutathione_synthase_C_euk"/>
</dbReference>
<accession>A0AAW2TJ20</accession>
<dbReference type="GO" id="GO:0043295">
    <property type="term" value="F:glutathione binding"/>
    <property type="evidence" value="ECO:0007669"/>
    <property type="project" value="TreeGrafter"/>
</dbReference>
<evidence type="ECO:0000256" key="12">
    <source>
        <dbReference type="SAM" id="MobiDB-lite"/>
    </source>
</evidence>
<reference evidence="14" key="1">
    <citation type="submission" date="2020-06" db="EMBL/GenBank/DDBJ databases">
        <authorList>
            <person name="Li T."/>
            <person name="Hu X."/>
            <person name="Zhang T."/>
            <person name="Song X."/>
            <person name="Zhang H."/>
            <person name="Dai N."/>
            <person name="Sheng W."/>
            <person name="Hou X."/>
            <person name="Wei L."/>
        </authorList>
    </citation>
    <scope>NUCLEOTIDE SEQUENCE</scope>
    <source>
        <strain evidence="14">G02</strain>
        <tissue evidence="14">Leaf</tissue>
    </source>
</reference>
<comment type="pathway">
    <text evidence="2">Sulfur metabolism; glutathione biosynthesis; glutathione from L-cysteine and L-glutamate: step 2/2.</text>
</comment>
<dbReference type="NCBIfam" id="TIGR01986">
    <property type="entry name" value="glut_syn_euk"/>
    <property type="match status" value="1"/>
</dbReference>
<keyword evidence="9" id="KW-0067">ATP-binding</keyword>
<reference evidence="14" key="2">
    <citation type="journal article" date="2024" name="Plant">
        <title>Genomic evolution and insights into agronomic trait innovations of Sesamum species.</title>
        <authorList>
            <person name="Miao H."/>
            <person name="Wang L."/>
            <person name="Qu L."/>
            <person name="Liu H."/>
            <person name="Sun Y."/>
            <person name="Le M."/>
            <person name="Wang Q."/>
            <person name="Wei S."/>
            <person name="Zheng Y."/>
            <person name="Lin W."/>
            <person name="Duan Y."/>
            <person name="Cao H."/>
            <person name="Xiong S."/>
            <person name="Wang X."/>
            <person name="Wei L."/>
            <person name="Li C."/>
            <person name="Ma Q."/>
            <person name="Ju M."/>
            <person name="Zhao R."/>
            <person name="Li G."/>
            <person name="Mu C."/>
            <person name="Tian Q."/>
            <person name="Mei H."/>
            <person name="Zhang T."/>
            <person name="Gao T."/>
            <person name="Zhang H."/>
        </authorList>
    </citation>
    <scope>NUCLEOTIDE SEQUENCE</scope>
    <source>
        <strain evidence="14">G02</strain>
    </source>
</reference>
<evidence type="ECO:0000256" key="7">
    <source>
        <dbReference type="ARBA" id="ARBA00022723"/>
    </source>
</evidence>
<comment type="cofactor">
    <cofactor evidence="1">
        <name>Mg(2+)</name>
        <dbReference type="ChEBI" id="CHEBI:18420"/>
    </cofactor>
</comment>
<dbReference type="Pfam" id="PF03917">
    <property type="entry name" value="GSH_synth_ATP"/>
    <property type="match status" value="1"/>
</dbReference>
<dbReference type="Gene3D" id="3.30.1490.80">
    <property type="match status" value="1"/>
</dbReference>
<dbReference type="Gene3D" id="3.40.50.1760">
    <property type="entry name" value="Glutathione synthase, substrate-binding domain superfamily, eukaryotic"/>
    <property type="match status" value="1"/>
</dbReference>
<evidence type="ECO:0000256" key="3">
    <source>
        <dbReference type="ARBA" id="ARBA00010385"/>
    </source>
</evidence>
<dbReference type="PANTHER" id="PTHR11130:SF0">
    <property type="entry name" value="GLUTATHIONE SYNTHETASE"/>
    <property type="match status" value="1"/>
</dbReference>
<dbReference type="Gene3D" id="3.30.1490.50">
    <property type="match status" value="1"/>
</dbReference>
<dbReference type="InterPro" id="IPR004887">
    <property type="entry name" value="GSH_synth_subst-bd"/>
</dbReference>
<feature type="region of interest" description="Disordered" evidence="12">
    <location>
        <begin position="711"/>
        <end position="738"/>
    </location>
</feature>
<dbReference type="EC" id="6.3.2.3" evidence="4"/>
<evidence type="ECO:0000256" key="9">
    <source>
        <dbReference type="ARBA" id="ARBA00022840"/>
    </source>
</evidence>
<dbReference type="GO" id="GO:0005524">
    <property type="term" value="F:ATP binding"/>
    <property type="evidence" value="ECO:0007669"/>
    <property type="project" value="UniProtKB-KW"/>
</dbReference>
<evidence type="ECO:0000256" key="11">
    <source>
        <dbReference type="SAM" id="Coils"/>
    </source>
</evidence>
<keyword evidence="7" id="KW-0479">Metal-binding</keyword>
<dbReference type="InterPro" id="IPR005615">
    <property type="entry name" value="Glutathione_synthase"/>
</dbReference>
<dbReference type="InterPro" id="IPR014042">
    <property type="entry name" value="Glutathione_synthase_a-hlx"/>
</dbReference>
<evidence type="ECO:0000256" key="8">
    <source>
        <dbReference type="ARBA" id="ARBA00022741"/>
    </source>
</evidence>
<dbReference type="Gene3D" id="3.30.470.20">
    <property type="entry name" value="ATP-grasp fold, B domain"/>
    <property type="match status" value="2"/>
</dbReference>
<evidence type="ECO:0000256" key="6">
    <source>
        <dbReference type="ARBA" id="ARBA00022684"/>
    </source>
</evidence>
<keyword evidence="8" id="KW-0547">Nucleotide-binding</keyword>
<evidence type="ECO:0000256" key="10">
    <source>
        <dbReference type="ARBA" id="ARBA00022842"/>
    </source>
</evidence>
<dbReference type="Pfam" id="PF03357">
    <property type="entry name" value="Snf7"/>
    <property type="match status" value="1"/>
</dbReference>
<dbReference type="GO" id="GO:0005829">
    <property type="term" value="C:cytosol"/>
    <property type="evidence" value="ECO:0007669"/>
    <property type="project" value="TreeGrafter"/>
</dbReference>
<dbReference type="InterPro" id="IPR005024">
    <property type="entry name" value="Snf7_fam"/>
</dbReference>
<protein>
    <recommendedName>
        <fullName evidence="4">glutathione synthase</fullName>
        <ecNumber evidence="4">6.3.2.3</ecNumber>
    </recommendedName>
</protein>
<comment type="similarity">
    <text evidence="3">Belongs to the eukaryotic GSH synthase family.</text>
</comment>
<dbReference type="Gene3D" id="1.10.1080.10">
    <property type="entry name" value="Glutathione Synthetase, Chain A, domain 3"/>
    <property type="match status" value="1"/>
</dbReference>
<dbReference type="FunFam" id="3.30.1490.80:FF:000010">
    <property type="entry name" value="Glutathione synthetase"/>
    <property type="match status" value="1"/>
</dbReference>
<dbReference type="FunFam" id="3.30.470.20:FF:000092">
    <property type="entry name" value="Glutathione synthetase"/>
    <property type="match status" value="1"/>
</dbReference>
<dbReference type="AlphaFoldDB" id="A0AAW2TJ20"/>
<evidence type="ECO:0000259" key="13">
    <source>
        <dbReference type="Pfam" id="PF03199"/>
    </source>
</evidence>
<organism evidence="14">
    <name type="scientific">Sesamum radiatum</name>
    <name type="common">Black benniseed</name>
    <dbReference type="NCBI Taxonomy" id="300843"/>
    <lineage>
        <taxon>Eukaryota</taxon>
        <taxon>Viridiplantae</taxon>
        <taxon>Streptophyta</taxon>
        <taxon>Embryophyta</taxon>
        <taxon>Tracheophyta</taxon>
        <taxon>Spermatophyta</taxon>
        <taxon>Magnoliopsida</taxon>
        <taxon>eudicotyledons</taxon>
        <taxon>Gunneridae</taxon>
        <taxon>Pentapetalae</taxon>
        <taxon>asterids</taxon>
        <taxon>lamiids</taxon>
        <taxon>Lamiales</taxon>
        <taxon>Pedaliaceae</taxon>
        <taxon>Sesamum</taxon>
    </lineage>
</organism>
<dbReference type="EMBL" id="JACGWJ010000008">
    <property type="protein sequence ID" value="KAL0403546.1"/>
    <property type="molecule type" value="Genomic_DNA"/>
</dbReference>
<dbReference type="GO" id="GO:0007034">
    <property type="term" value="P:vacuolar transport"/>
    <property type="evidence" value="ECO:0007669"/>
    <property type="project" value="InterPro"/>
</dbReference>
<dbReference type="Pfam" id="PF03199">
    <property type="entry name" value="GSH_synthase"/>
    <property type="match status" value="1"/>
</dbReference>
<feature type="coiled-coil region" evidence="11">
    <location>
        <begin position="607"/>
        <end position="656"/>
    </location>
</feature>
<dbReference type="GO" id="GO:0046872">
    <property type="term" value="F:metal ion binding"/>
    <property type="evidence" value="ECO:0007669"/>
    <property type="project" value="UniProtKB-KW"/>
</dbReference>
<dbReference type="FunFam" id="3.30.1490.50:FF:000002">
    <property type="entry name" value="Glutathione synthetase"/>
    <property type="match status" value="1"/>
</dbReference>